<dbReference type="Proteomes" id="UP001172155">
    <property type="component" value="Unassembled WGS sequence"/>
</dbReference>
<evidence type="ECO:0000256" key="1">
    <source>
        <dbReference type="SAM" id="MobiDB-lite"/>
    </source>
</evidence>
<evidence type="ECO:0000313" key="2">
    <source>
        <dbReference type="EMBL" id="KAK0738589.1"/>
    </source>
</evidence>
<dbReference type="InterPro" id="IPR011012">
    <property type="entry name" value="Longin-like_dom_sf"/>
</dbReference>
<dbReference type="Gene3D" id="3.30.450.70">
    <property type="match status" value="1"/>
</dbReference>
<dbReference type="Pfam" id="PF04628">
    <property type="entry name" value="Sedlin_N"/>
    <property type="match status" value="1"/>
</dbReference>
<sequence length="178" mass="19709">MSYYFAIIGTQDNPLFEHEFGTSKQGGDGQPRFTEPARHLNQFILHSSLDIVEEVQWTGSQLYFKAIDKFFTSYISLFLTPSNTKFLLLHQPSIPTSSSSATTSAPGGSTTTTPLRVSSTSIGANPTSAATEEAVRSFFVEVYENWTKAVMSPFYRVGMEVRSPVFRARVAAAGRKYL</sequence>
<feature type="region of interest" description="Disordered" evidence="1">
    <location>
        <begin position="97"/>
        <end position="126"/>
    </location>
</feature>
<reference evidence="2" key="1">
    <citation type="submission" date="2023-06" db="EMBL/GenBank/DDBJ databases">
        <title>Genome-scale phylogeny and comparative genomics of the fungal order Sordariales.</title>
        <authorList>
            <consortium name="Lawrence Berkeley National Laboratory"/>
            <person name="Hensen N."/>
            <person name="Bonometti L."/>
            <person name="Westerberg I."/>
            <person name="Brannstrom I.O."/>
            <person name="Guillou S."/>
            <person name="Cros-Aarteil S."/>
            <person name="Calhoun S."/>
            <person name="Haridas S."/>
            <person name="Kuo A."/>
            <person name="Mondo S."/>
            <person name="Pangilinan J."/>
            <person name="Riley R."/>
            <person name="LaButti K."/>
            <person name="Andreopoulos B."/>
            <person name="Lipzen A."/>
            <person name="Chen C."/>
            <person name="Yanf M."/>
            <person name="Daum C."/>
            <person name="Ng V."/>
            <person name="Clum A."/>
            <person name="Steindorff A."/>
            <person name="Ohm R."/>
            <person name="Martin F."/>
            <person name="Silar P."/>
            <person name="Natvig D."/>
            <person name="Lalanne C."/>
            <person name="Gautier V."/>
            <person name="Ament-velasquez S.L."/>
            <person name="Kruys A."/>
            <person name="Hutchinson M.I."/>
            <person name="Powell A.J."/>
            <person name="Barry K."/>
            <person name="Miller A.N."/>
            <person name="Grigoriev I.V."/>
            <person name="Debuchy R."/>
            <person name="Gladieux P."/>
            <person name="Thoren M.H."/>
            <person name="Johannesson H."/>
        </authorList>
    </citation>
    <scope>NUCLEOTIDE SEQUENCE</scope>
    <source>
        <strain evidence="2">SMH3187-1</strain>
    </source>
</reference>
<comment type="caution">
    <text evidence="2">The sequence shown here is derived from an EMBL/GenBank/DDBJ whole genome shotgun (WGS) entry which is preliminary data.</text>
</comment>
<accession>A0AA40EEK0</accession>
<name>A0AA40EEK0_9PEZI</name>
<dbReference type="CDD" id="cd14825">
    <property type="entry name" value="TRAPPC2_sedlin"/>
    <property type="match status" value="1"/>
</dbReference>
<protein>
    <submittedName>
        <fullName evidence="2">Sedlin</fullName>
    </submittedName>
</protein>
<dbReference type="GO" id="GO:0005737">
    <property type="term" value="C:cytoplasm"/>
    <property type="evidence" value="ECO:0007669"/>
    <property type="project" value="GOC"/>
</dbReference>
<dbReference type="EMBL" id="JAUKUD010000007">
    <property type="protein sequence ID" value="KAK0738589.1"/>
    <property type="molecule type" value="Genomic_DNA"/>
</dbReference>
<feature type="compositionally biased region" description="Polar residues" evidence="1">
    <location>
        <begin position="115"/>
        <end position="126"/>
    </location>
</feature>
<dbReference type="GO" id="GO:0006888">
    <property type="term" value="P:endoplasmic reticulum to Golgi vesicle-mediated transport"/>
    <property type="evidence" value="ECO:0007669"/>
    <property type="project" value="InterPro"/>
</dbReference>
<evidence type="ECO:0000313" key="3">
    <source>
        <dbReference type="Proteomes" id="UP001172155"/>
    </source>
</evidence>
<gene>
    <name evidence="2" type="ORF">B0T18DRAFT_335416</name>
</gene>
<dbReference type="PANTHER" id="PTHR12403">
    <property type="entry name" value="TRAFFICKING PROTEIN PARTICLE COMPLEX SUBUNIT 2"/>
    <property type="match status" value="1"/>
</dbReference>
<dbReference type="AlphaFoldDB" id="A0AA40EEK0"/>
<feature type="compositionally biased region" description="Low complexity" evidence="1">
    <location>
        <begin position="97"/>
        <end position="114"/>
    </location>
</feature>
<keyword evidence="3" id="KW-1185">Reference proteome</keyword>
<organism evidence="2 3">
    <name type="scientific">Schizothecium vesticola</name>
    <dbReference type="NCBI Taxonomy" id="314040"/>
    <lineage>
        <taxon>Eukaryota</taxon>
        <taxon>Fungi</taxon>
        <taxon>Dikarya</taxon>
        <taxon>Ascomycota</taxon>
        <taxon>Pezizomycotina</taxon>
        <taxon>Sordariomycetes</taxon>
        <taxon>Sordariomycetidae</taxon>
        <taxon>Sordariales</taxon>
        <taxon>Schizotheciaceae</taxon>
        <taxon>Schizothecium</taxon>
    </lineage>
</organism>
<dbReference type="SUPFAM" id="SSF64356">
    <property type="entry name" value="SNARE-like"/>
    <property type="match status" value="1"/>
</dbReference>
<dbReference type="InterPro" id="IPR006722">
    <property type="entry name" value="Sedlin"/>
</dbReference>
<proteinExistence type="predicted"/>